<accession>A0AAW3MYQ4</accession>
<evidence type="ECO:0000313" key="2">
    <source>
        <dbReference type="Proteomes" id="UP000056453"/>
    </source>
</evidence>
<protein>
    <submittedName>
        <fullName evidence="1">Uncharacterized protein</fullName>
    </submittedName>
</protein>
<comment type="caution">
    <text evidence="1">The sequence shown here is derived from an EMBL/GenBank/DDBJ whole genome shotgun (WGS) entry which is preliminary data.</text>
</comment>
<organism evidence="1 2">
    <name type="scientific">Burkholderia ubonensis</name>
    <dbReference type="NCBI Taxonomy" id="101571"/>
    <lineage>
        <taxon>Bacteria</taxon>
        <taxon>Pseudomonadati</taxon>
        <taxon>Pseudomonadota</taxon>
        <taxon>Betaproteobacteria</taxon>
        <taxon>Burkholderiales</taxon>
        <taxon>Burkholderiaceae</taxon>
        <taxon>Burkholderia</taxon>
        <taxon>Burkholderia cepacia complex</taxon>
    </lineage>
</organism>
<gene>
    <name evidence="1" type="ORF">WJ96_07365</name>
</gene>
<dbReference type="AlphaFoldDB" id="A0AAW3MYQ4"/>
<dbReference type="Proteomes" id="UP000056453">
    <property type="component" value="Unassembled WGS sequence"/>
</dbReference>
<reference evidence="1 2" key="1">
    <citation type="submission" date="2015-11" db="EMBL/GenBank/DDBJ databases">
        <title>Expanding the genomic diversity of Burkholderia species for the development of highly accurate diagnostics.</title>
        <authorList>
            <person name="Sahl J."/>
            <person name="Keim P."/>
            <person name="Wagner D."/>
        </authorList>
    </citation>
    <scope>NUCLEOTIDE SEQUENCE [LARGE SCALE GENOMIC DNA]</scope>
    <source>
        <strain evidence="1 2">MSMB1808WGS</strain>
    </source>
</reference>
<sequence length="89" mass="9919">MEPVIVDYWKVQNTGYSAGASWFEAGGTATNPARFDSATDARQFLAGVRCGDKSVKWRLVHVRVETTRNKRVTTERFVNVGAARGSQKR</sequence>
<proteinExistence type="predicted"/>
<keyword evidence="2" id="KW-1185">Reference proteome</keyword>
<dbReference type="EMBL" id="LPBJ01000047">
    <property type="protein sequence ID" value="KVP98331.1"/>
    <property type="molecule type" value="Genomic_DNA"/>
</dbReference>
<name>A0AAW3MYQ4_9BURK</name>
<evidence type="ECO:0000313" key="1">
    <source>
        <dbReference type="EMBL" id="KVP98331.1"/>
    </source>
</evidence>
<dbReference type="RefSeq" id="WP_059954342.1">
    <property type="nucleotide sequence ID" value="NZ_LPBJ01000047.1"/>
</dbReference>